<dbReference type="InterPro" id="IPR045861">
    <property type="entry name" value="CorA_cytoplasmic_dom"/>
</dbReference>
<evidence type="ECO:0000256" key="9">
    <source>
        <dbReference type="ARBA" id="ARBA00023136"/>
    </source>
</evidence>
<evidence type="ECO:0000256" key="5">
    <source>
        <dbReference type="ARBA" id="ARBA00022692"/>
    </source>
</evidence>
<keyword evidence="3" id="KW-0813">Transport</keyword>
<dbReference type="AlphaFoldDB" id="A0A923KWC9"/>
<evidence type="ECO:0000256" key="6">
    <source>
        <dbReference type="ARBA" id="ARBA00022842"/>
    </source>
</evidence>
<comment type="function">
    <text evidence="11">Mediates influx of magnesium ions. Alternates between open and closed states. Activated by low cytoplasmic Mg(2+) levels. Inactive when cytoplasmic Mg(2+) levels are high.</text>
</comment>
<dbReference type="InterPro" id="IPR002523">
    <property type="entry name" value="MgTranspt_CorA/ZnTranspt_ZntB"/>
</dbReference>
<evidence type="ECO:0000256" key="3">
    <source>
        <dbReference type="ARBA" id="ARBA00022448"/>
    </source>
</evidence>
<dbReference type="RefSeq" id="WP_148566503.1">
    <property type="nucleotide sequence ID" value="NZ_RXYA01000004.1"/>
</dbReference>
<dbReference type="GO" id="GO:0015087">
    <property type="term" value="F:cobalt ion transmembrane transporter activity"/>
    <property type="evidence" value="ECO:0007669"/>
    <property type="project" value="TreeGrafter"/>
</dbReference>
<evidence type="ECO:0000256" key="12">
    <source>
        <dbReference type="SAM" id="Phobius"/>
    </source>
</evidence>
<dbReference type="GO" id="GO:0050897">
    <property type="term" value="F:cobalt ion binding"/>
    <property type="evidence" value="ECO:0007669"/>
    <property type="project" value="TreeGrafter"/>
</dbReference>
<comment type="caution">
    <text evidence="13">The sequence shown here is derived from an EMBL/GenBank/DDBJ whole genome shotgun (WGS) entry which is preliminary data.</text>
</comment>
<keyword evidence="8" id="KW-0406">Ion transport</keyword>
<accession>A0A923KWC9</accession>
<dbReference type="Proteomes" id="UP000616595">
    <property type="component" value="Unassembled WGS sequence"/>
</dbReference>
<keyword evidence="5 12" id="KW-0812">Transmembrane</keyword>
<keyword evidence="9 12" id="KW-0472">Membrane</keyword>
<comment type="subcellular location">
    <subcellularLocation>
        <location evidence="1">Cell membrane</location>
        <topology evidence="1">Multi-pass membrane protein</topology>
    </subcellularLocation>
</comment>
<comment type="similarity">
    <text evidence="2">Belongs to the CorA metal ion transporter (MIT) (TC 1.A.35) family.</text>
</comment>
<dbReference type="PANTHER" id="PTHR46494">
    <property type="entry name" value="CORA FAMILY METAL ION TRANSPORTER (EUROFUNG)"/>
    <property type="match status" value="1"/>
</dbReference>
<evidence type="ECO:0000313" key="14">
    <source>
        <dbReference type="Proteomes" id="UP000616595"/>
    </source>
</evidence>
<proteinExistence type="inferred from homology"/>
<evidence type="ECO:0000313" key="13">
    <source>
        <dbReference type="EMBL" id="MBC3887151.1"/>
    </source>
</evidence>
<evidence type="ECO:0000256" key="8">
    <source>
        <dbReference type="ARBA" id="ARBA00023065"/>
    </source>
</evidence>
<dbReference type="Pfam" id="PF01544">
    <property type="entry name" value="CorA"/>
    <property type="match status" value="1"/>
</dbReference>
<evidence type="ECO:0000256" key="4">
    <source>
        <dbReference type="ARBA" id="ARBA00022475"/>
    </source>
</evidence>
<evidence type="ECO:0000256" key="10">
    <source>
        <dbReference type="ARBA" id="ARBA00034269"/>
    </source>
</evidence>
<dbReference type="OrthoDB" id="9803416at2"/>
<protein>
    <submittedName>
        <fullName evidence="13">Magnesium transporter</fullName>
    </submittedName>
</protein>
<evidence type="ECO:0000256" key="11">
    <source>
        <dbReference type="ARBA" id="ARBA00045497"/>
    </source>
</evidence>
<organism evidence="13 14">
    <name type="scientific">Acetobacterium paludosum</name>
    <dbReference type="NCBI Taxonomy" id="52693"/>
    <lineage>
        <taxon>Bacteria</taxon>
        <taxon>Bacillati</taxon>
        <taxon>Bacillota</taxon>
        <taxon>Clostridia</taxon>
        <taxon>Eubacteriales</taxon>
        <taxon>Eubacteriaceae</taxon>
        <taxon>Acetobacterium</taxon>
    </lineage>
</organism>
<comment type="catalytic activity">
    <reaction evidence="10">
        <text>Mg(2+)(in) = Mg(2+)(out)</text>
        <dbReference type="Rhea" id="RHEA:29827"/>
        <dbReference type="ChEBI" id="CHEBI:18420"/>
    </reaction>
</comment>
<dbReference type="GO" id="GO:0015095">
    <property type="term" value="F:magnesium ion transmembrane transporter activity"/>
    <property type="evidence" value="ECO:0007669"/>
    <property type="project" value="TreeGrafter"/>
</dbReference>
<dbReference type="InterPro" id="IPR045863">
    <property type="entry name" value="CorA_TM1_TM2"/>
</dbReference>
<keyword evidence="6" id="KW-0460">Magnesium</keyword>
<dbReference type="GO" id="GO:0000287">
    <property type="term" value="F:magnesium ion binding"/>
    <property type="evidence" value="ECO:0007669"/>
    <property type="project" value="TreeGrafter"/>
</dbReference>
<dbReference type="FunFam" id="1.20.58.340:FF:000004">
    <property type="entry name" value="Magnesium transport protein CorA"/>
    <property type="match status" value="1"/>
</dbReference>
<dbReference type="Gene3D" id="1.20.58.340">
    <property type="entry name" value="Magnesium transport protein CorA, transmembrane region"/>
    <property type="match status" value="2"/>
</dbReference>
<keyword evidence="14" id="KW-1185">Reference proteome</keyword>
<keyword evidence="7 12" id="KW-1133">Transmembrane helix</keyword>
<reference evidence="13" key="1">
    <citation type="submission" date="2019-10" db="EMBL/GenBank/DDBJ databases">
        <authorList>
            <person name="Ross D.E."/>
            <person name="Gulliver D."/>
        </authorList>
    </citation>
    <scope>NUCLEOTIDE SEQUENCE</scope>
    <source>
        <strain evidence="13">DER-2019</strain>
    </source>
</reference>
<gene>
    <name evidence="13" type="ORF">GH810_02355</name>
</gene>
<feature type="transmembrane region" description="Helical" evidence="12">
    <location>
        <begin position="281"/>
        <end position="301"/>
    </location>
</feature>
<dbReference type="PANTHER" id="PTHR46494:SF1">
    <property type="entry name" value="CORA FAMILY METAL ION TRANSPORTER (EUROFUNG)"/>
    <property type="match status" value="1"/>
</dbReference>
<feature type="transmembrane region" description="Helical" evidence="12">
    <location>
        <begin position="250"/>
        <end position="269"/>
    </location>
</feature>
<dbReference type="GO" id="GO:0005886">
    <property type="term" value="C:plasma membrane"/>
    <property type="evidence" value="ECO:0007669"/>
    <property type="project" value="UniProtKB-SubCell"/>
</dbReference>
<reference evidence="13" key="2">
    <citation type="submission" date="2020-10" db="EMBL/GenBank/DDBJ databases">
        <title>Comparative genomics of the Acetobacterium genus.</title>
        <authorList>
            <person name="Marshall C."/>
            <person name="May H."/>
            <person name="Norman S."/>
        </authorList>
    </citation>
    <scope>NUCLEOTIDE SEQUENCE</scope>
    <source>
        <strain evidence="13">DER-2019</strain>
    </source>
</reference>
<keyword evidence="4" id="KW-1003">Cell membrane</keyword>
<dbReference type="SUPFAM" id="SSF144083">
    <property type="entry name" value="Magnesium transport protein CorA, transmembrane region"/>
    <property type="match status" value="1"/>
</dbReference>
<dbReference type="CDD" id="cd12826">
    <property type="entry name" value="EcCorA_ZntB-like_u1"/>
    <property type="match status" value="1"/>
</dbReference>
<dbReference type="SUPFAM" id="SSF143865">
    <property type="entry name" value="CorA soluble domain-like"/>
    <property type="match status" value="1"/>
</dbReference>
<evidence type="ECO:0000256" key="2">
    <source>
        <dbReference type="ARBA" id="ARBA00009765"/>
    </source>
</evidence>
<sequence length="307" mass="36040">MLVYLLDHNTFTIDAFEQINNDQSQKHLCILDFETLPAVYKQLGISNKIFEECLLEGASKFEGYDGFDFITIMVPDPISQDKKPQRICVYFRDNLLLFVTDHRDFINEIVISTQSEEIKIPALGKFFHLFFDKLTCDDRLILEGIEEEISNLEEELIVSAKNDFVDALVVFRRKLLGLKQYYEQLLEISEAIEENENGLLNDDKLRYYKILTKRINRLYMSVLNLRDYVTQVREAYQSQMDINLNNVMKIFTVVTSIFLPLTLIVGWYGMNIMMPEFHWTYGYPFVIVLSISVAAGTLIYFKKNKWF</sequence>
<dbReference type="EMBL" id="WJBD01000002">
    <property type="protein sequence ID" value="MBC3887151.1"/>
    <property type="molecule type" value="Genomic_DNA"/>
</dbReference>
<evidence type="ECO:0000256" key="7">
    <source>
        <dbReference type="ARBA" id="ARBA00022989"/>
    </source>
</evidence>
<name>A0A923KWC9_9FIRM</name>
<evidence type="ECO:0000256" key="1">
    <source>
        <dbReference type="ARBA" id="ARBA00004651"/>
    </source>
</evidence>